<feature type="compositionally biased region" description="Low complexity" evidence="10">
    <location>
        <begin position="301"/>
        <end position="317"/>
    </location>
</feature>
<dbReference type="Proteomes" id="UP000245946">
    <property type="component" value="Unassembled WGS sequence"/>
</dbReference>
<dbReference type="GO" id="GO:0016255">
    <property type="term" value="P:attachment of GPI anchor to protein"/>
    <property type="evidence" value="ECO:0007669"/>
    <property type="project" value="InterPro"/>
</dbReference>
<keyword evidence="4" id="KW-0337">GPI-anchor biosynthesis</keyword>
<feature type="compositionally biased region" description="Acidic residues" evidence="10">
    <location>
        <begin position="365"/>
        <end position="381"/>
    </location>
</feature>
<dbReference type="EMBL" id="KZ819303">
    <property type="protein sequence ID" value="PWN95716.1"/>
    <property type="molecule type" value="Genomic_DNA"/>
</dbReference>
<keyword evidence="9" id="KW-0325">Glycoprotein</keyword>
<dbReference type="PANTHER" id="PTHR21072">
    <property type="entry name" value="GPI TRANSAMIDASE COMPONENT PIG-S"/>
    <property type="match status" value="1"/>
</dbReference>
<keyword evidence="8 11" id="KW-0472">Membrane</keyword>
<dbReference type="OrthoDB" id="28748at2759"/>
<evidence type="ECO:0000256" key="5">
    <source>
        <dbReference type="ARBA" id="ARBA00022692"/>
    </source>
</evidence>
<dbReference type="InterPro" id="IPR019540">
    <property type="entry name" value="PtdIno-glycan_biosynth_class_S"/>
</dbReference>
<feature type="transmembrane region" description="Helical" evidence="11">
    <location>
        <begin position="37"/>
        <end position="57"/>
    </location>
</feature>
<evidence type="ECO:0000313" key="12">
    <source>
        <dbReference type="EMBL" id="PWN95716.1"/>
    </source>
</evidence>
<evidence type="ECO:0000256" key="3">
    <source>
        <dbReference type="ARBA" id="ARBA00005316"/>
    </source>
</evidence>
<evidence type="ECO:0000313" key="13">
    <source>
        <dbReference type="Proteomes" id="UP000245946"/>
    </source>
</evidence>
<evidence type="ECO:0000256" key="8">
    <source>
        <dbReference type="ARBA" id="ARBA00023136"/>
    </source>
</evidence>
<sequence length="721" mass="78052">MPAATKARLTGSAAAAADAAAAAAVLPSSFQSRRRRAAVLAAFWLAILAALPAWWHLTSIERRALPEERVAQWAARRAEQACAVRTPLTLQLEVPRSLLPEAFPFFAQEERYDDVAAWSEALQRSVQRALSRTAECHDVRLQVSVEGSQSPSSKSAGGPLYRVSLASDAALAIDAPSSGGHGISLLSEHLSEQLAALFQLAPSSAVHSLREIPYAMRIRTVWHLLNEDAAQQSPLPAGLAAWDARALDEALDRHVGPIARALRGTHRIGRESQSHWWAPLAFEPELRKRQVAEAQAHDVYAEPASEAGSSEAATADSEASEPVEADDAASTADTPLYEPQNDSDEHAERVRQAVEEAQFARDGQEDSPLDDEEQAKEEEAVEELLAAVEQPDEASATAADASASETGLALPELPAEPATEDVHVITPEQLQVFVNSAEWSLSSPSPATAWEFPSAPWLSDPEREAGLALRRLAWGDEESDTERTLHFCVFVPSPKHRPLYIDEATSESARGFLVPQWGGVVLYSPPAPEDASSSRNSSSLLPPFAAAELDDMMPLFASQLRSLLGLRLPRSPAGSTEAQRLARRAVALDALLRRRIAETANEAVDTLHGIIRLVHKITNLGVGKQVQDDVRDALEALDMLDAHLALPPVPARAAGEASPDLERALMLSSRAAALASRAFFNRDMIKELYFPQEHKMAVYTPFFGPVAVPLLVGIVRLIKRP</sequence>
<reference evidence="12 13" key="1">
    <citation type="journal article" date="2018" name="Mol. Biol. Evol.">
        <title>Broad Genomic Sampling Reveals a Smut Pathogenic Ancestry of the Fungal Clade Ustilaginomycotina.</title>
        <authorList>
            <person name="Kijpornyongpan T."/>
            <person name="Mondo S.J."/>
            <person name="Barry K."/>
            <person name="Sandor L."/>
            <person name="Lee J."/>
            <person name="Lipzen A."/>
            <person name="Pangilinan J."/>
            <person name="LaButti K."/>
            <person name="Hainaut M."/>
            <person name="Henrissat B."/>
            <person name="Grigoriev I.V."/>
            <person name="Spatafora J.W."/>
            <person name="Aime M.C."/>
        </authorList>
    </citation>
    <scope>NUCLEOTIDE SEQUENCE [LARGE SCALE GENOMIC DNA]</scope>
    <source>
        <strain evidence="12 13">MCA 4186</strain>
    </source>
</reference>
<organism evidence="12 13">
    <name type="scientific">Tilletiopsis washingtonensis</name>
    <dbReference type="NCBI Taxonomy" id="58919"/>
    <lineage>
        <taxon>Eukaryota</taxon>
        <taxon>Fungi</taxon>
        <taxon>Dikarya</taxon>
        <taxon>Basidiomycota</taxon>
        <taxon>Ustilaginomycotina</taxon>
        <taxon>Exobasidiomycetes</taxon>
        <taxon>Entylomatales</taxon>
        <taxon>Entylomatales incertae sedis</taxon>
        <taxon>Tilletiopsis</taxon>
    </lineage>
</organism>
<evidence type="ECO:0000256" key="1">
    <source>
        <dbReference type="ARBA" id="ARBA00004477"/>
    </source>
</evidence>
<feature type="transmembrane region" description="Helical" evidence="11">
    <location>
        <begin position="696"/>
        <end position="718"/>
    </location>
</feature>
<evidence type="ECO:0008006" key="14">
    <source>
        <dbReference type="Google" id="ProtNLM"/>
    </source>
</evidence>
<dbReference type="RefSeq" id="XP_025595995.1">
    <property type="nucleotide sequence ID" value="XM_025743284.1"/>
</dbReference>
<comment type="subcellular location">
    <subcellularLocation>
        <location evidence="1">Endoplasmic reticulum membrane</location>
        <topology evidence="1">Multi-pass membrane protein</topology>
    </subcellularLocation>
</comment>
<evidence type="ECO:0000256" key="4">
    <source>
        <dbReference type="ARBA" id="ARBA00022502"/>
    </source>
</evidence>
<evidence type="ECO:0000256" key="2">
    <source>
        <dbReference type="ARBA" id="ARBA00004687"/>
    </source>
</evidence>
<dbReference type="UniPathway" id="UPA00196"/>
<evidence type="ECO:0000256" key="7">
    <source>
        <dbReference type="ARBA" id="ARBA00022989"/>
    </source>
</evidence>
<comment type="similarity">
    <text evidence="3">Belongs to the PIGS family.</text>
</comment>
<gene>
    <name evidence="12" type="ORF">FA09DRAFT_332028</name>
</gene>
<proteinExistence type="inferred from homology"/>
<keyword evidence="5 11" id="KW-0812">Transmembrane</keyword>
<comment type="pathway">
    <text evidence="2">Glycolipid biosynthesis; glycosylphosphatidylinositol-anchor biosynthesis.</text>
</comment>
<protein>
    <recommendedName>
        <fullName evidence="14">GPI transamidase component PIG-S</fullName>
    </recommendedName>
</protein>
<keyword evidence="13" id="KW-1185">Reference proteome</keyword>
<name>A0A316Z2W1_9BASI</name>
<dbReference type="Pfam" id="PF10510">
    <property type="entry name" value="PIG-S"/>
    <property type="match status" value="1"/>
</dbReference>
<accession>A0A316Z2W1</accession>
<dbReference type="GO" id="GO:0006506">
    <property type="term" value="P:GPI anchor biosynthetic process"/>
    <property type="evidence" value="ECO:0007669"/>
    <property type="project" value="UniProtKB-UniPathway"/>
</dbReference>
<dbReference type="AlphaFoldDB" id="A0A316Z2W1"/>
<feature type="compositionally biased region" description="Acidic residues" evidence="10">
    <location>
        <begin position="318"/>
        <end position="327"/>
    </location>
</feature>
<dbReference type="PANTHER" id="PTHR21072:SF13">
    <property type="entry name" value="GPI TRANSAMIDASE COMPONENT PIG-S"/>
    <property type="match status" value="1"/>
</dbReference>
<evidence type="ECO:0000256" key="6">
    <source>
        <dbReference type="ARBA" id="ARBA00022824"/>
    </source>
</evidence>
<evidence type="ECO:0000256" key="11">
    <source>
        <dbReference type="SAM" id="Phobius"/>
    </source>
</evidence>
<dbReference type="GO" id="GO:0042765">
    <property type="term" value="C:GPI-anchor transamidase complex"/>
    <property type="evidence" value="ECO:0007669"/>
    <property type="project" value="InterPro"/>
</dbReference>
<feature type="region of interest" description="Disordered" evidence="10">
    <location>
        <begin position="299"/>
        <end position="381"/>
    </location>
</feature>
<evidence type="ECO:0000256" key="10">
    <source>
        <dbReference type="SAM" id="MobiDB-lite"/>
    </source>
</evidence>
<feature type="compositionally biased region" description="Basic and acidic residues" evidence="10">
    <location>
        <begin position="343"/>
        <end position="364"/>
    </location>
</feature>
<evidence type="ECO:0000256" key="9">
    <source>
        <dbReference type="ARBA" id="ARBA00023180"/>
    </source>
</evidence>
<keyword evidence="6" id="KW-0256">Endoplasmic reticulum</keyword>
<keyword evidence="7 11" id="KW-1133">Transmembrane helix</keyword>
<dbReference type="STRING" id="58919.A0A316Z2W1"/>
<dbReference type="GeneID" id="37270828"/>